<evidence type="ECO:0000313" key="3">
    <source>
        <dbReference type="WBParaSite" id="HPBE_0002357001-mRNA-1"/>
    </source>
</evidence>
<gene>
    <name evidence="1" type="ORF">HPBE_LOCUS23569</name>
</gene>
<name>A0A183GLK0_HELPZ</name>
<dbReference type="OrthoDB" id="7444419at2759"/>
<keyword evidence="2" id="KW-1185">Reference proteome</keyword>
<proteinExistence type="predicted"/>
<accession>A0A3P8DZT3</accession>
<protein>
    <submittedName>
        <fullName evidence="3">Transposase</fullName>
    </submittedName>
</protein>
<reference evidence="3" key="2">
    <citation type="submission" date="2019-09" db="UniProtKB">
        <authorList>
            <consortium name="WormBaseParasite"/>
        </authorList>
    </citation>
    <scope>IDENTIFICATION</scope>
</reference>
<reference evidence="1 2" key="1">
    <citation type="submission" date="2018-11" db="EMBL/GenBank/DDBJ databases">
        <authorList>
            <consortium name="Pathogen Informatics"/>
        </authorList>
    </citation>
    <scope>NUCLEOTIDE SEQUENCE [LARGE SCALE GENOMIC DNA]</scope>
</reference>
<dbReference type="EMBL" id="UZAH01035210">
    <property type="protein sequence ID" value="VDP39648.1"/>
    <property type="molecule type" value="Genomic_DNA"/>
</dbReference>
<evidence type="ECO:0000313" key="1">
    <source>
        <dbReference type="EMBL" id="VDP39648.1"/>
    </source>
</evidence>
<dbReference type="Proteomes" id="UP000050761">
    <property type="component" value="Unassembled WGS sequence"/>
</dbReference>
<dbReference type="AlphaFoldDB" id="A0A183GLK0"/>
<organism evidence="2 3">
    <name type="scientific">Heligmosomoides polygyrus</name>
    <name type="common">Parasitic roundworm</name>
    <dbReference type="NCBI Taxonomy" id="6339"/>
    <lineage>
        <taxon>Eukaryota</taxon>
        <taxon>Metazoa</taxon>
        <taxon>Ecdysozoa</taxon>
        <taxon>Nematoda</taxon>
        <taxon>Chromadorea</taxon>
        <taxon>Rhabditida</taxon>
        <taxon>Rhabditina</taxon>
        <taxon>Rhabditomorpha</taxon>
        <taxon>Strongyloidea</taxon>
        <taxon>Heligmosomidae</taxon>
        <taxon>Heligmosomoides</taxon>
    </lineage>
</organism>
<evidence type="ECO:0000313" key="2">
    <source>
        <dbReference type="Proteomes" id="UP000050761"/>
    </source>
</evidence>
<accession>A0A183GLK0</accession>
<dbReference type="WBParaSite" id="HPBE_0002357001-mRNA-1">
    <property type="protein sequence ID" value="HPBE_0002357001-mRNA-1"/>
    <property type="gene ID" value="HPBE_0002357001"/>
</dbReference>
<sequence>MRTSLCTLKALWMQLEKLGEHPVSTAHKCTIGEKFPLRTVEKAVELKNAGEEWTAFDQVIDRQEALQGIHPTLASAHVTQQHS</sequence>